<sequence>MEFMNKVGKNSRPNGFSLFFGKSVEGGSRALVGLPPIIPDWNSTEKCNEYLDEYSYDLKEYRLSGYKVSIASVHLKQEARETEAPKSERAESVSKTRPYAYKLFLQFSRRGLGSFSTVRLWK</sequence>
<reference evidence="1 2" key="1">
    <citation type="submission" date="2019-10" db="EMBL/GenBank/DDBJ databases">
        <title>Assembly and Annotation for the nematode Trichostrongylus colubriformis.</title>
        <authorList>
            <person name="Martin J."/>
        </authorList>
    </citation>
    <scope>NUCLEOTIDE SEQUENCE [LARGE SCALE GENOMIC DNA]</scope>
    <source>
        <strain evidence="1">G859</strain>
        <tissue evidence="1">Whole worm</tissue>
    </source>
</reference>
<protein>
    <submittedName>
        <fullName evidence="1">Uncharacterized protein</fullName>
    </submittedName>
</protein>
<organism evidence="1 2">
    <name type="scientific">Trichostrongylus colubriformis</name>
    <name type="common">Black scour worm</name>
    <dbReference type="NCBI Taxonomy" id="6319"/>
    <lineage>
        <taxon>Eukaryota</taxon>
        <taxon>Metazoa</taxon>
        <taxon>Ecdysozoa</taxon>
        <taxon>Nematoda</taxon>
        <taxon>Chromadorea</taxon>
        <taxon>Rhabditida</taxon>
        <taxon>Rhabditina</taxon>
        <taxon>Rhabditomorpha</taxon>
        <taxon>Strongyloidea</taxon>
        <taxon>Trichostrongylidae</taxon>
        <taxon>Trichostrongylus</taxon>
    </lineage>
</organism>
<proteinExistence type="predicted"/>
<dbReference type="AlphaFoldDB" id="A0AAN8ICZ2"/>
<evidence type="ECO:0000313" key="1">
    <source>
        <dbReference type="EMBL" id="KAK5969794.1"/>
    </source>
</evidence>
<dbReference type="EMBL" id="WIXE01019738">
    <property type="protein sequence ID" value="KAK5969794.1"/>
    <property type="molecule type" value="Genomic_DNA"/>
</dbReference>
<name>A0AAN8ICZ2_TRICO</name>
<comment type="caution">
    <text evidence="1">The sequence shown here is derived from an EMBL/GenBank/DDBJ whole genome shotgun (WGS) entry which is preliminary data.</text>
</comment>
<dbReference type="Proteomes" id="UP001331761">
    <property type="component" value="Unassembled WGS sequence"/>
</dbReference>
<gene>
    <name evidence="1" type="ORF">GCK32_021625</name>
</gene>
<evidence type="ECO:0000313" key="2">
    <source>
        <dbReference type="Proteomes" id="UP001331761"/>
    </source>
</evidence>
<accession>A0AAN8ICZ2</accession>
<keyword evidence="2" id="KW-1185">Reference proteome</keyword>